<proteinExistence type="predicted"/>
<dbReference type="Pfam" id="PF02002">
    <property type="entry name" value="TFIIE_alpha"/>
    <property type="match status" value="1"/>
</dbReference>
<dbReference type="InterPro" id="IPR017919">
    <property type="entry name" value="TFIIE/TFIIEa_HTH"/>
</dbReference>
<dbReference type="InterPro" id="IPR039997">
    <property type="entry name" value="TFE"/>
</dbReference>
<dbReference type="InterPro" id="IPR024550">
    <property type="entry name" value="TFIIEa/SarR/Rpc3_HTH_dom"/>
</dbReference>
<name>A0AAJ0CJS0_9HYPO</name>
<evidence type="ECO:0000259" key="2">
    <source>
        <dbReference type="PROSITE" id="PS51344"/>
    </source>
</evidence>
<evidence type="ECO:0000313" key="3">
    <source>
        <dbReference type="EMBL" id="KAK2594346.1"/>
    </source>
</evidence>
<gene>
    <name evidence="3" type="ORF">QQS21_007947</name>
</gene>
<dbReference type="PROSITE" id="PS51344">
    <property type="entry name" value="HTH_TFE_IIE"/>
    <property type="match status" value="1"/>
</dbReference>
<feature type="domain" description="HTH TFE/IIEalpha-type" evidence="2">
    <location>
        <begin position="4"/>
        <end position="68"/>
    </location>
</feature>
<dbReference type="GO" id="GO:0006367">
    <property type="term" value="P:transcription initiation at RNA polymerase II promoter"/>
    <property type="evidence" value="ECO:0007669"/>
    <property type="project" value="TreeGrafter"/>
</dbReference>
<sequence length="310" mass="33820">MNLALTLIKSVMRGFYPTRDILVVDALMRHEACLRDDDLAYLMAIYTKDLHKICCKLREDRLLTVRTENPADTSNRRLNDQFKFISEVLPKMDAVHIPECDFDRTLSKAQPVIRDATHQRVTTVPIDGGANRPMAVKGLANTGPQPIAVNISTSEGLSGADKAAEKALREKVAQQNALPTWMSNSTVARGSFSGAAAADNVSTVKSEAIKYVTVGTLLDGNASAQIDGIFEKLKAEQVAERAREAGRDDGEDDDEDTTSLVRTRTTSSRMCQQRPLTRAGGYSVSEQCCTGESTGVPRENCLANRSAARL</sequence>
<dbReference type="Proteomes" id="UP001251528">
    <property type="component" value="Unassembled WGS sequence"/>
</dbReference>
<evidence type="ECO:0000256" key="1">
    <source>
        <dbReference type="SAM" id="MobiDB-lite"/>
    </source>
</evidence>
<keyword evidence="4" id="KW-1185">Reference proteome</keyword>
<reference evidence="3" key="1">
    <citation type="submission" date="2023-06" db="EMBL/GenBank/DDBJ databases">
        <title>Conoideocrella luteorostrata (Hypocreales: Clavicipitaceae), a potential biocontrol fungus for elongate hemlock scale in United States Christmas tree production areas.</title>
        <authorList>
            <person name="Barrett H."/>
            <person name="Lovett B."/>
            <person name="Macias A.M."/>
            <person name="Stajich J.E."/>
            <person name="Kasson M.T."/>
        </authorList>
    </citation>
    <scope>NUCLEOTIDE SEQUENCE</scope>
    <source>
        <strain evidence="3">ARSEF 14590</strain>
    </source>
</reference>
<dbReference type="PANTHER" id="PTHR13097">
    <property type="entry name" value="TRANSCRIPTION INITIATION FACTOR IIE, ALPHA SUBUNIT"/>
    <property type="match status" value="1"/>
</dbReference>
<dbReference type="PANTHER" id="PTHR13097:SF7">
    <property type="entry name" value="GENERAL TRANSCRIPTION FACTOR IIE SUBUNIT 1"/>
    <property type="match status" value="1"/>
</dbReference>
<comment type="caution">
    <text evidence="3">The sequence shown here is derived from an EMBL/GenBank/DDBJ whole genome shotgun (WGS) entry which is preliminary data.</text>
</comment>
<evidence type="ECO:0000313" key="4">
    <source>
        <dbReference type="Proteomes" id="UP001251528"/>
    </source>
</evidence>
<dbReference type="AlphaFoldDB" id="A0AAJ0CJS0"/>
<feature type="compositionally biased region" description="Low complexity" evidence="1">
    <location>
        <begin position="258"/>
        <end position="269"/>
    </location>
</feature>
<dbReference type="GO" id="GO:0005673">
    <property type="term" value="C:transcription factor TFIIE complex"/>
    <property type="evidence" value="ECO:0007669"/>
    <property type="project" value="TreeGrafter"/>
</dbReference>
<feature type="region of interest" description="Disordered" evidence="1">
    <location>
        <begin position="241"/>
        <end position="273"/>
    </location>
</feature>
<protein>
    <recommendedName>
        <fullName evidence="2">HTH TFE/IIEalpha-type domain-containing protein</fullName>
    </recommendedName>
</protein>
<accession>A0AAJ0CJS0</accession>
<organism evidence="3 4">
    <name type="scientific">Conoideocrella luteorostrata</name>
    <dbReference type="NCBI Taxonomy" id="1105319"/>
    <lineage>
        <taxon>Eukaryota</taxon>
        <taxon>Fungi</taxon>
        <taxon>Dikarya</taxon>
        <taxon>Ascomycota</taxon>
        <taxon>Pezizomycotina</taxon>
        <taxon>Sordariomycetes</taxon>
        <taxon>Hypocreomycetidae</taxon>
        <taxon>Hypocreales</taxon>
        <taxon>Clavicipitaceae</taxon>
        <taxon>Conoideocrella</taxon>
    </lineage>
</organism>
<dbReference type="EMBL" id="JASWJB010000172">
    <property type="protein sequence ID" value="KAK2594346.1"/>
    <property type="molecule type" value="Genomic_DNA"/>
</dbReference>